<dbReference type="Pfam" id="PF10306">
    <property type="entry name" value="FLILHELTA"/>
    <property type="match status" value="1"/>
</dbReference>
<comment type="caution">
    <text evidence="1">The sequence shown here is derived from an EMBL/GenBank/DDBJ whole genome shotgun (WGS) entry which is preliminary data.</text>
</comment>
<gene>
    <name evidence="1" type="ORF">FEQUK3_LOCUS11428</name>
</gene>
<sequence>MEIDQITPLAFNFSHLSSSMRRNPIAFNWRPSLRARAPPRLFTSNIRAESTQASRIDRITSKLPKRLQKYTSGLRNAPVSHIVSFLILHEITAIVPVLGLFGLFHYTNYVPVDYVTGHFGSYVEDGVGRFERYFKRKGWFGFGQNEEETTSNTTTIHPDSKSENAVERWHSGDGRYKVLVEVALAYAITKALLPVRIIGSVWATPWFAGVLMRAKGVFTRKP</sequence>
<dbReference type="InterPro" id="IPR018811">
    <property type="entry name" value="MRX11"/>
</dbReference>
<dbReference type="PANTHER" id="PTHR28002">
    <property type="entry name" value="MIOREX COMPLEX COMPONENT 11"/>
    <property type="match status" value="1"/>
</dbReference>
<organism evidence="1 2">
    <name type="scientific">Fusarium equiseti</name>
    <name type="common">Fusarium scirpi</name>
    <dbReference type="NCBI Taxonomy" id="61235"/>
    <lineage>
        <taxon>Eukaryota</taxon>
        <taxon>Fungi</taxon>
        <taxon>Dikarya</taxon>
        <taxon>Ascomycota</taxon>
        <taxon>Pezizomycotina</taxon>
        <taxon>Sordariomycetes</taxon>
        <taxon>Hypocreomycetidae</taxon>
        <taxon>Hypocreales</taxon>
        <taxon>Nectriaceae</taxon>
        <taxon>Fusarium</taxon>
        <taxon>Fusarium incarnatum-equiseti species complex</taxon>
    </lineage>
</organism>
<name>A0A8J2NF19_FUSEQ</name>
<evidence type="ECO:0000313" key="1">
    <source>
        <dbReference type="EMBL" id="CAG7565656.1"/>
    </source>
</evidence>
<protein>
    <submittedName>
        <fullName evidence="1">Uncharacterized protein</fullName>
    </submittedName>
</protein>
<dbReference type="PANTHER" id="PTHR28002:SF1">
    <property type="entry name" value="MIOREX COMPLEX COMPONENT 11"/>
    <property type="match status" value="1"/>
</dbReference>
<proteinExistence type="predicted"/>
<dbReference type="EMBL" id="CAJSTJ010000184">
    <property type="protein sequence ID" value="CAG7565656.1"/>
    <property type="molecule type" value="Genomic_DNA"/>
</dbReference>
<dbReference type="AlphaFoldDB" id="A0A8J2NF19"/>
<dbReference type="GO" id="GO:0005739">
    <property type="term" value="C:mitochondrion"/>
    <property type="evidence" value="ECO:0007669"/>
    <property type="project" value="TreeGrafter"/>
</dbReference>
<evidence type="ECO:0000313" key="2">
    <source>
        <dbReference type="Proteomes" id="UP000693738"/>
    </source>
</evidence>
<accession>A0A8J2NF19</accession>
<reference evidence="1" key="1">
    <citation type="submission" date="2021-05" db="EMBL/GenBank/DDBJ databases">
        <authorList>
            <person name="Khan N."/>
        </authorList>
    </citation>
    <scope>NUCLEOTIDE SEQUENCE</scope>
</reference>
<dbReference type="Proteomes" id="UP000693738">
    <property type="component" value="Unassembled WGS sequence"/>
</dbReference>